<dbReference type="PANTHER" id="PTHR32134:SF92">
    <property type="entry name" value="FNIP REPEAT-CONTAINING PROTEIN"/>
    <property type="match status" value="1"/>
</dbReference>
<gene>
    <name evidence="2" type="ORF">CYY_008363</name>
</gene>
<evidence type="ECO:0000256" key="1">
    <source>
        <dbReference type="ARBA" id="ARBA00022737"/>
    </source>
</evidence>
<evidence type="ECO:0008006" key="4">
    <source>
        <dbReference type="Google" id="ProtNLM"/>
    </source>
</evidence>
<name>A0A8J4PPD0_9MYCE</name>
<dbReference type="EMBL" id="AJWJ01000508">
    <property type="protein sequence ID" value="KAF2070326.1"/>
    <property type="molecule type" value="Genomic_DNA"/>
</dbReference>
<protein>
    <recommendedName>
        <fullName evidence="4">FNIP repeat-containing protein</fullName>
    </recommendedName>
</protein>
<dbReference type="PANTHER" id="PTHR32134">
    <property type="entry name" value="FNIP REPEAT-CONTAINING PROTEIN"/>
    <property type="match status" value="1"/>
</dbReference>
<dbReference type="InterPro" id="IPR008615">
    <property type="entry name" value="FNIP"/>
</dbReference>
<comment type="caution">
    <text evidence="2">The sequence shown here is derived from an EMBL/GenBank/DDBJ whole genome shotgun (WGS) entry which is preliminary data.</text>
</comment>
<evidence type="ECO:0000313" key="2">
    <source>
        <dbReference type="EMBL" id="KAF2070326.1"/>
    </source>
</evidence>
<dbReference type="Proteomes" id="UP000695562">
    <property type="component" value="Unassembled WGS sequence"/>
</dbReference>
<accession>A0A8J4PPD0</accession>
<reference evidence="2" key="1">
    <citation type="submission" date="2020-01" db="EMBL/GenBank/DDBJ databases">
        <title>Development of genomics and gene disruption for Polysphondylium violaceum indicates a role for the polyketide synthase stlB in stalk morphogenesis.</title>
        <authorList>
            <person name="Narita B."/>
            <person name="Kawabe Y."/>
            <person name="Kin K."/>
            <person name="Saito T."/>
            <person name="Gibbs R."/>
            <person name="Kuspa A."/>
            <person name="Muzny D."/>
            <person name="Queller D."/>
            <person name="Richards S."/>
            <person name="Strassman J."/>
            <person name="Sucgang R."/>
            <person name="Worley K."/>
            <person name="Schaap P."/>
        </authorList>
    </citation>
    <scope>NUCLEOTIDE SEQUENCE</scope>
    <source>
        <strain evidence="2">QSvi11</strain>
    </source>
</reference>
<dbReference type="Pfam" id="PF05725">
    <property type="entry name" value="FNIP"/>
    <property type="match status" value="1"/>
</dbReference>
<dbReference type="InterPro" id="IPR051251">
    <property type="entry name" value="STK_FNIP-Repeat"/>
</dbReference>
<evidence type="ECO:0000313" key="3">
    <source>
        <dbReference type="Proteomes" id="UP000695562"/>
    </source>
</evidence>
<keyword evidence="3" id="KW-1185">Reference proteome</keyword>
<dbReference type="SUPFAM" id="SSF52047">
    <property type="entry name" value="RNI-like"/>
    <property type="match status" value="1"/>
</dbReference>
<organism evidence="2 3">
    <name type="scientific">Polysphondylium violaceum</name>
    <dbReference type="NCBI Taxonomy" id="133409"/>
    <lineage>
        <taxon>Eukaryota</taxon>
        <taxon>Amoebozoa</taxon>
        <taxon>Evosea</taxon>
        <taxon>Eumycetozoa</taxon>
        <taxon>Dictyostelia</taxon>
        <taxon>Dictyosteliales</taxon>
        <taxon>Dictyosteliaceae</taxon>
        <taxon>Polysphondylium</taxon>
    </lineage>
</organism>
<keyword evidence="1" id="KW-0677">Repeat</keyword>
<sequence length="511" mass="58818">MTESFYLIWRNQYIKRLIRNLVCQDLKILVKDKSFDGQDYKYLAMFSSQEKLDYNISIRYRDKLVNYTTSKYRDVINCLELEMDTTFNFSLVCEGVHKLSFKSDTDTRGCGQLPESLTYLFICAYGDYSEGDIMEHVLTNLPKNLKTLDMQYDYIMTKRIVLPDSLTTLNYRSTYKSLQYLVVPDKNKVLKDCILTIYQDWLEAFKWLHENKWINQIVISGSNGKPPLDSNTIPSHVTTILQRDNSDLGIDNSIFPKMLESLSCFYPTPFSHLAHLKSLNLDFPIKIEKSLFPLSLKDLTLYYDLPLDVGVFPCHLQSLTIRGFNHDLYPGSFPQSLTHLNLGRFNRPLLPSVLPNKLKEFSIGFFKQPMIVKDALPLSLTTLHMNSFDGSFEASCQSLDNLKNLFTDSLNPSFSTILANVKKINIWVKKIDCPNGTFLSNTSIERLSLTCGGRMLQLESLPPTIEHLSLDNTYINSSDVIPNSCIYLKSYQDIPHQFIPKSVKYVIIKDI</sequence>
<dbReference type="AlphaFoldDB" id="A0A8J4PPD0"/>
<proteinExistence type="predicted"/>